<protein>
    <submittedName>
        <fullName evidence="1">Uncharacterized protein</fullName>
    </submittedName>
</protein>
<sequence length="87" mass="10073">MALGALEICWRDASAQAFHMLGRKLSDFDKKTVVELAHDAGAIYFLGHPCCQRWLTKRFFGALHIKELDWGLYRLPYWFKVSGSIRL</sequence>
<gene>
    <name evidence="1" type="ORF">DPMN_159507</name>
</gene>
<reference evidence="1" key="1">
    <citation type="journal article" date="2019" name="bioRxiv">
        <title>The Genome of the Zebra Mussel, Dreissena polymorpha: A Resource for Invasive Species Research.</title>
        <authorList>
            <person name="McCartney M.A."/>
            <person name="Auch B."/>
            <person name="Kono T."/>
            <person name="Mallez S."/>
            <person name="Zhang Y."/>
            <person name="Obille A."/>
            <person name="Becker A."/>
            <person name="Abrahante J.E."/>
            <person name="Garbe J."/>
            <person name="Badalamenti J.P."/>
            <person name="Herman A."/>
            <person name="Mangelson H."/>
            <person name="Liachko I."/>
            <person name="Sullivan S."/>
            <person name="Sone E.D."/>
            <person name="Koren S."/>
            <person name="Silverstein K.A.T."/>
            <person name="Beckman K.B."/>
            <person name="Gohl D.M."/>
        </authorList>
    </citation>
    <scope>NUCLEOTIDE SEQUENCE</scope>
    <source>
        <strain evidence="1">Duluth1</strain>
        <tissue evidence="1">Whole animal</tissue>
    </source>
</reference>
<organism evidence="1 2">
    <name type="scientific">Dreissena polymorpha</name>
    <name type="common">Zebra mussel</name>
    <name type="synonym">Mytilus polymorpha</name>
    <dbReference type="NCBI Taxonomy" id="45954"/>
    <lineage>
        <taxon>Eukaryota</taxon>
        <taxon>Metazoa</taxon>
        <taxon>Spiralia</taxon>
        <taxon>Lophotrochozoa</taxon>
        <taxon>Mollusca</taxon>
        <taxon>Bivalvia</taxon>
        <taxon>Autobranchia</taxon>
        <taxon>Heteroconchia</taxon>
        <taxon>Euheterodonta</taxon>
        <taxon>Imparidentia</taxon>
        <taxon>Neoheterodontei</taxon>
        <taxon>Myida</taxon>
        <taxon>Dreissenoidea</taxon>
        <taxon>Dreissenidae</taxon>
        <taxon>Dreissena</taxon>
    </lineage>
</organism>
<dbReference type="Proteomes" id="UP000828390">
    <property type="component" value="Unassembled WGS sequence"/>
</dbReference>
<proteinExistence type="predicted"/>
<evidence type="ECO:0000313" key="1">
    <source>
        <dbReference type="EMBL" id="KAH3781607.1"/>
    </source>
</evidence>
<dbReference type="EMBL" id="JAIWYP010000008">
    <property type="protein sequence ID" value="KAH3781607.1"/>
    <property type="molecule type" value="Genomic_DNA"/>
</dbReference>
<reference evidence="1" key="2">
    <citation type="submission" date="2020-11" db="EMBL/GenBank/DDBJ databases">
        <authorList>
            <person name="McCartney M.A."/>
            <person name="Auch B."/>
            <person name="Kono T."/>
            <person name="Mallez S."/>
            <person name="Becker A."/>
            <person name="Gohl D.M."/>
            <person name="Silverstein K.A.T."/>
            <person name="Koren S."/>
            <person name="Bechman K.B."/>
            <person name="Herman A."/>
            <person name="Abrahante J.E."/>
            <person name="Garbe J."/>
        </authorList>
    </citation>
    <scope>NUCLEOTIDE SEQUENCE</scope>
    <source>
        <strain evidence="1">Duluth1</strain>
        <tissue evidence="1">Whole animal</tissue>
    </source>
</reference>
<dbReference type="AlphaFoldDB" id="A0A9D4EPF0"/>
<name>A0A9D4EPF0_DREPO</name>
<comment type="caution">
    <text evidence="1">The sequence shown here is derived from an EMBL/GenBank/DDBJ whole genome shotgun (WGS) entry which is preliminary data.</text>
</comment>
<accession>A0A9D4EPF0</accession>
<keyword evidence="2" id="KW-1185">Reference proteome</keyword>
<evidence type="ECO:0000313" key="2">
    <source>
        <dbReference type="Proteomes" id="UP000828390"/>
    </source>
</evidence>